<dbReference type="InterPro" id="IPR036676">
    <property type="entry name" value="PurM-like_C_sf"/>
</dbReference>
<dbReference type="EC" id="2.7.9.3" evidence="9"/>
<dbReference type="RefSeq" id="WP_184857638.1">
    <property type="nucleotide sequence ID" value="NZ_JACHLK010000004.1"/>
</dbReference>
<keyword evidence="6 9" id="KW-0067">ATP-binding</keyword>
<feature type="binding site" description="in other chain" evidence="9">
    <location>
        <position position="100"/>
    </location>
    <ligand>
        <name>ATP</name>
        <dbReference type="ChEBI" id="CHEBI:30616"/>
        <note>ligand shared between dimeric partners</note>
    </ligand>
</feature>
<evidence type="ECO:0000313" key="13">
    <source>
        <dbReference type="Proteomes" id="UP000575083"/>
    </source>
</evidence>
<dbReference type="Pfam" id="PF02769">
    <property type="entry name" value="AIRS_C"/>
    <property type="match status" value="1"/>
</dbReference>
<organism evidence="12 13">
    <name type="scientific">Acidovorax soli</name>
    <dbReference type="NCBI Taxonomy" id="592050"/>
    <lineage>
        <taxon>Bacteria</taxon>
        <taxon>Pseudomonadati</taxon>
        <taxon>Pseudomonadota</taxon>
        <taxon>Betaproteobacteria</taxon>
        <taxon>Burkholderiales</taxon>
        <taxon>Comamonadaceae</taxon>
        <taxon>Acidovorax</taxon>
    </lineage>
</organism>
<feature type="binding site" evidence="9">
    <location>
        <position position="60"/>
    </location>
    <ligand>
        <name>Mg(2+)</name>
        <dbReference type="ChEBI" id="CHEBI:18420"/>
    </ligand>
</feature>
<evidence type="ECO:0000256" key="8">
    <source>
        <dbReference type="ARBA" id="ARBA00023266"/>
    </source>
</evidence>
<feature type="binding site" description="in other chain" evidence="9">
    <location>
        <position position="27"/>
    </location>
    <ligand>
        <name>ATP</name>
        <dbReference type="ChEBI" id="CHEBI:30616"/>
        <note>ligand shared between dimeric partners</note>
    </ligand>
</feature>
<sequence>MSTTTTSPTTTPIRLTQFSHGGGCGCKIAPGVLSEILRGSGAAGMVLPPELLVGIETADDAAVYQLNDEQALIATTDFFMPIVDDAFDFGRIAATNAISDVYAMGGRPIMALAIVAMPVNQLPVEVIGRVLEGGQSVCRAAGIPIAGGHTIDSVEPIYGLVVLGLVHPARVRRNRDARAGDVLVLGKPLGVGVLSAALKKGLLDDAGYACLVDTTTRLNTPGMALAGLDGVHALTDVTGFGIAGHTLEMARGAGNLHAVLEWQRLPLLSGVEAWAAQGTVTGASRRNWEGYGAEVALAPGLPAHAQALLTDPQTSGGLLVSCAPQAVDAVLRTFREQGFADAAVVGRMEALATGGDGEETAGGSATRLTVAP</sequence>
<dbReference type="InterPro" id="IPR004536">
    <property type="entry name" value="SPS/SelD"/>
</dbReference>
<comment type="caution">
    <text evidence="12">The sequence shown here is derived from an EMBL/GenBank/DDBJ whole genome shotgun (WGS) entry which is preliminary data.</text>
</comment>
<protein>
    <recommendedName>
        <fullName evidence="9">Selenide, water dikinase</fullName>
        <ecNumber evidence="9">2.7.9.3</ecNumber>
    </recommendedName>
    <alternativeName>
        <fullName evidence="9">Selenium donor protein</fullName>
    </alternativeName>
    <alternativeName>
        <fullName evidence="9">Selenophosphate synthase</fullName>
    </alternativeName>
</protein>
<dbReference type="HAMAP" id="MF_00625">
    <property type="entry name" value="SelD"/>
    <property type="match status" value="1"/>
</dbReference>
<evidence type="ECO:0000259" key="10">
    <source>
        <dbReference type="Pfam" id="PF00586"/>
    </source>
</evidence>
<dbReference type="PIRSF" id="PIRSF036407">
    <property type="entry name" value="Selenphspht_syn"/>
    <property type="match status" value="1"/>
</dbReference>
<dbReference type="InterPro" id="IPR010918">
    <property type="entry name" value="PurM-like_C_dom"/>
</dbReference>
<dbReference type="InterPro" id="IPR016188">
    <property type="entry name" value="PurM-like_N"/>
</dbReference>
<dbReference type="GO" id="GO:0000287">
    <property type="term" value="F:magnesium ion binding"/>
    <property type="evidence" value="ECO:0007669"/>
    <property type="project" value="UniProtKB-UniRule"/>
</dbReference>
<dbReference type="GO" id="GO:0005524">
    <property type="term" value="F:ATP binding"/>
    <property type="evidence" value="ECO:0007669"/>
    <property type="project" value="UniProtKB-UniRule"/>
</dbReference>
<feature type="domain" description="PurM-like C-terminal" evidence="11">
    <location>
        <begin position="178"/>
        <end position="350"/>
    </location>
</feature>
<evidence type="ECO:0000256" key="7">
    <source>
        <dbReference type="ARBA" id="ARBA00022842"/>
    </source>
</evidence>
<keyword evidence="2 9" id="KW-0808">Transferase</keyword>
<dbReference type="PANTHER" id="PTHR10256:SF0">
    <property type="entry name" value="INACTIVE SELENIDE, WATER DIKINASE-LIKE PROTEIN-RELATED"/>
    <property type="match status" value="1"/>
</dbReference>
<feature type="active site" evidence="9">
    <location>
        <position position="24"/>
    </location>
</feature>
<evidence type="ECO:0000259" key="11">
    <source>
        <dbReference type="Pfam" id="PF02769"/>
    </source>
</evidence>
<feature type="site" description="Important for catalytic activity" evidence="9">
    <location>
        <position position="27"/>
    </location>
</feature>
<dbReference type="AlphaFoldDB" id="A0A7X0PE03"/>
<comment type="catalytic activity">
    <reaction evidence="9">
        <text>hydrogenselenide + ATP + H2O = selenophosphate + AMP + phosphate + 2 H(+)</text>
        <dbReference type="Rhea" id="RHEA:18737"/>
        <dbReference type="ChEBI" id="CHEBI:15377"/>
        <dbReference type="ChEBI" id="CHEBI:15378"/>
        <dbReference type="ChEBI" id="CHEBI:16144"/>
        <dbReference type="ChEBI" id="CHEBI:29317"/>
        <dbReference type="ChEBI" id="CHEBI:30616"/>
        <dbReference type="ChEBI" id="CHEBI:43474"/>
        <dbReference type="ChEBI" id="CHEBI:456215"/>
        <dbReference type="EC" id="2.7.9.3"/>
    </reaction>
</comment>
<feature type="binding site" description="in other chain" evidence="9">
    <location>
        <position position="77"/>
    </location>
    <ligand>
        <name>ATP</name>
        <dbReference type="ChEBI" id="CHEBI:30616"/>
        <note>ligand shared between dimeric partners</note>
    </ligand>
</feature>
<feature type="binding site" evidence="9">
    <location>
        <position position="236"/>
    </location>
    <ligand>
        <name>Mg(2+)</name>
        <dbReference type="ChEBI" id="CHEBI:18420"/>
    </ligand>
</feature>
<dbReference type="InterPro" id="IPR023061">
    <property type="entry name" value="SelD_I"/>
</dbReference>
<gene>
    <name evidence="9" type="primary">selD</name>
    <name evidence="12" type="ORF">HNP48_002721</name>
</gene>
<evidence type="ECO:0000256" key="6">
    <source>
        <dbReference type="ARBA" id="ARBA00022840"/>
    </source>
</evidence>
<dbReference type="Gene3D" id="3.30.1330.10">
    <property type="entry name" value="PurM-like, N-terminal domain"/>
    <property type="match status" value="1"/>
</dbReference>
<comment type="subunit">
    <text evidence="9">Homodimer.</text>
</comment>
<dbReference type="FunFam" id="3.30.1330.10:FF:000003">
    <property type="entry name" value="Selenide, water dikinase"/>
    <property type="match status" value="1"/>
</dbReference>
<evidence type="ECO:0000256" key="9">
    <source>
        <dbReference type="HAMAP-Rule" id="MF_00625"/>
    </source>
</evidence>
<dbReference type="NCBIfam" id="NF002098">
    <property type="entry name" value="PRK00943.1"/>
    <property type="match status" value="1"/>
</dbReference>
<keyword evidence="5 9" id="KW-0418">Kinase</keyword>
<keyword evidence="3 9" id="KW-0479">Metal-binding</keyword>
<dbReference type="EMBL" id="JACHLK010000004">
    <property type="protein sequence ID" value="MBB6560049.1"/>
    <property type="molecule type" value="Genomic_DNA"/>
</dbReference>
<dbReference type="InterPro" id="IPR036921">
    <property type="entry name" value="PurM-like_N_sf"/>
</dbReference>
<dbReference type="Proteomes" id="UP000575083">
    <property type="component" value="Unassembled WGS sequence"/>
</dbReference>
<feature type="binding site" description="in other chain" evidence="9">
    <location>
        <begin position="57"/>
        <end position="59"/>
    </location>
    <ligand>
        <name>ATP</name>
        <dbReference type="ChEBI" id="CHEBI:30616"/>
        <note>ligand shared between dimeric partners</note>
    </ligand>
</feature>
<evidence type="ECO:0000313" key="12">
    <source>
        <dbReference type="EMBL" id="MBB6560049.1"/>
    </source>
</evidence>
<comment type="similarity">
    <text evidence="1 9">Belongs to the selenophosphate synthase 1 family. Class I subfamily.</text>
</comment>
<feature type="domain" description="PurM-like N-terminal" evidence="10">
    <location>
        <begin position="59"/>
        <end position="166"/>
    </location>
</feature>
<evidence type="ECO:0000256" key="4">
    <source>
        <dbReference type="ARBA" id="ARBA00022741"/>
    </source>
</evidence>
<reference evidence="12 13" key="1">
    <citation type="submission" date="2020-08" db="EMBL/GenBank/DDBJ databases">
        <title>Functional genomics of gut bacteria from endangered species of beetles.</title>
        <authorList>
            <person name="Carlos-Shanley C."/>
        </authorList>
    </citation>
    <scope>NUCLEOTIDE SEQUENCE [LARGE SCALE GENOMIC DNA]</scope>
    <source>
        <strain evidence="12 13">S00198</strain>
    </source>
</reference>
<evidence type="ECO:0000256" key="5">
    <source>
        <dbReference type="ARBA" id="ARBA00022777"/>
    </source>
</evidence>
<evidence type="ECO:0000256" key="1">
    <source>
        <dbReference type="ARBA" id="ARBA00008026"/>
    </source>
</evidence>
<keyword evidence="8 9" id="KW-0711">Selenium</keyword>
<dbReference type="GO" id="GO:0004756">
    <property type="term" value="F:selenide, water dikinase activity"/>
    <property type="evidence" value="ECO:0007669"/>
    <property type="project" value="UniProtKB-UniRule"/>
</dbReference>
<comment type="function">
    <text evidence="9">Synthesizes selenophosphate from selenide and ATP.</text>
</comment>
<dbReference type="SUPFAM" id="SSF56042">
    <property type="entry name" value="PurM C-terminal domain-like"/>
    <property type="match status" value="1"/>
</dbReference>
<dbReference type="CDD" id="cd02195">
    <property type="entry name" value="SelD"/>
    <property type="match status" value="1"/>
</dbReference>
<dbReference type="NCBIfam" id="TIGR00476">
    <property type="entry name" value="selD"/>
    <property type="match status" value="1"/>
</dbReference>
<dbReference type="Pfam" id="PF00586">
    <property type="entry name" value="AIRS"/>
    <property type="match status" value="1"/>
</dbReference>
<keyword evidence="13" id="KW-1185">Reference proteome</keyword>
<dbReference type="GO" id="GO:0005737">
    <property type="term" value="C:cytoplasm"/>
    <property type="evidence" value="ECO:0007669"/>
    <property type="project" value="TreeGrafter"/>
</dbReference>
<dbReference type="Gene3D" id="3.90.650.10">
    <property type="entry name" value="PurM-like C-terminal domain"/>
    <property type="match status" value="1"/>
</dbReference>
<evidence type="ECO:0000256" key="2">
    <source>
        <dbReference type="ARBA" id="ARBA00022679"/>
    </source>
</evidence>
<keyword evidence="7 9" id="KW-0460">Magnesium</keyword>
<comment type="cofactor">
    <cofactor evidence="9">
        <name>Mg(2+)</name>
        <dbReference type="ChEBI" id="CHEBI:18420"/>
    </cofactor>
    <text evidence="9">Binds 1 Mg(2+) ion per monomer.</text>
</comment>
<feature type="binding site" evidence="9">
    <location>
        <position position="100"/>
    </location>
    <ligand>
        <name>Mg(2+)</name>
        <dbReference type="ChEBI" id="CHEBI:18420"/>
    </ligand>
</feature>
<accession>A0A7X0PE03</accession>
<dbReference type="PANTHER" id="PTHR10256">
    <property type="entry name" value="SELENIDE, WATER DIKINASE"/>
    <property type="match status" value="1"/>
</dbReference>
<proteinExistence type="inferred from homology"/>
<keyword evidence="4 9" id="KW-0547">Nucleotide-binding</keyword>
<name>A0A7X0PE03_9BURK</name>
<evidence type="ECO:0000256" key="3">
    <source>
        <dbReference type="ARBA" id="ARBA00022723"/>
    </source>
</evidence>
<dbReference type="GO" id="GO:0016260">
    <property type="term" value="P:selenocysteine biosynthetic process"/>
    <property type="evidence" value="ECO:0007669"/>
    <property type="project" value="InterPro"/>
</dbReference>
<dbReference type="SUPFAM" id="SSF55326">
    <property type="entry name" value="PurM N-terminal domain-like"/>
    <property type="match status" value="1"/>
</dbReference>
<feature type="binding site" evidence="9">
    <location>
        <begin position="148"/>
        <end position="150"/>
    </location>
    <ligand>
        <name>ATP</name>
        <dbReference type="ChEBI" id="CHEBI:30616"/>
        <note>ligand shared between dimeric partners</note>
    </ligand>
</feature>